<dbReference type="EMBL" id="JACGWN010000015">
    <property type="protein sequence ID" value="KAL0402470.1"/>
    <property type="molecule type" value="Genomic_DNA"/>
</dbReference>
<proteinExistence type="predicted"/>
<dbReference type="PANTHER" id="PTHR46890:SF48">
    <property type="entry name" value="RNA-DIRECTED DNA POLYMERASE"/>
    <property type="match status" value="1"/>
</dbReference>
<evidence type="ECO:0000313" key="1">
    <source>
        <dbReference type="EMBL" id="KAL0402470.1"/>
    </source>
</evidence>
<protein>
    <recommendedName>
        <fullName evidence="2">Reverse transcriptase</fullName>
    </recommendedName>
</protein>
<evidence type="ECO:0008006" key="2">
    <source>
        <dbReference type="Google" id="ProtNLM"/>
    </source>
</evidence>
<comment type="caution">
    <text evidence="1">The sequence shown here is derived from an EMBL/GenBank/DDBJ whole genome shotgun (WGS) entry which is preliminary data.</text>
</comment>
<dbReference type="AlphaFoldDB" id="A0AAW2TCI2"/>
<organism evidence="1">
    <name type="scientific">Sesamum latifolium</name>
    <dbReference type="NCBI Taxonomy" id="2727402"/>
    <lineage>
        <taxon>Eukaryota</taxon>
        <taxon>Viridiplantae</taxon>
        <taxon>Streptophyta</taxon>
        <taxon>Embryophyta</taxon>
        <taxon>Tracheophyta</taxon>
        <taxon>Spermatophyta</taxon>
        <taxon>Magnoliopsida</taxon>
        <taxon>eudicotyledons</taxon>
        <taxon>Gunneridae</taxon>
        <taxon>Pentapetalae</taxon>
        <taxon>asterids</taxon>
        <taxon>lamiids</taxon>
        <taxon>Lamiales</taxon>
        <taxon>Pedaliaceae</taxon>
        <taxon>Sesamum</taxon>
    </lineage>
</organism>
<name>A0AAW2TCI2_9LAMI</name>
<sequence>MWEKLLELGQPLSMPWLILGDFNCVKPPAEKKLGATPTCTPQFNFCRKLKALKGSLNAFNNLHFSHIYVRAKEANLALQDAQLQLESNPENTAIQDSLGILGRRSSSLLKQKGSFTTKRDRNTKFFHDMVKRNAVRSSIFAVTKSDDSIVMSVADIGQEFIAYYTSLLGTEVQTLPMDNDVFEWRPKLSSKHALELCRTVTPSEVKQAIFQVSDNKAPGSNGYSACFFKSVWNVIDFFRSGRMLRQLNHAIIAFLPKSEHSPSVADYRVNSCCNVIYKVITKIITDWLAATLEHLIDRCQSAFVGGENIINNIFLAQEMVRQYTRKWISPCCTINVDLRKAFDSV</sequence>
<gene>
    <name evidence="1" type="ORF">Slati_4276900</name>
</gene>
<accession>A0AAW2TCI2</accession>
<reference evidence="1" key="2">
    <citation type="journal article" date="2024" name="Plant">
        <title>Genomic evolution and insights into agronomic trait innovations of Sesamum species.</title>
        <authorList>
            <person name="Miao H."/>
            <person name="Wang L."/>
            <person name="Qu L."/>
            <person name="Liu H."/>
            <person name="Sun Y."/>
            <person name="Le M."/>
            <person name="Wang Q."/>
            <person name="Wei S."/>
            <person name="Zheng Y."/>
            <person name="Lin W."/>
            <person name="Duan Y."/>
            <person name="Cao H."/>
            <person name="Xiong S."/>
            <person name="Wang X."/>
            <person name="Wei L."/>
            <person name="Li C."/>
            <person name="Ma Q."/>
            <person name="Ju M."/>
            <person name="Zhao R."/>
            <person name="Li G."/>
            <person name="Mu C."/>
            <person name="Tian Q."/>
            <person name="Mei H."/>
            <person name="Zhang T."/>
            <person name="Gao T."/>
            <person name="Zhang H."/>
        </authorList>
    </citation>
    <scope>NUCLEOTIDE SEQUENCE</scope>
    <source>
        <strain evidence="1">KEN1</strain>
    </source>
</reference>
<dbReference type="InterPro" id="IPR052343">
    <property type="entry name" value="Retrotransposon-Effector_Assoc"/>
</dbReference>
<dbReference type="PANTHER" id="PTHR46890">
    <property type="entry name" value="NON-LTR RETROLELEMENT REVERSE TRANSCRIPTASE-LIKE PROTEIN-RELATED"/>
    <property type="match status" value="1"/>
</dbReference>
<reference evidence="1" key="1">
    <citation type="submission" date="2020-06" db="EMBL/GenBank/DDBJ databases">
        <authorList>
            <person name="Li T."/>
            <person name="Hu X."/>
            <person name="Zhang T."/>
            <person name="Song X."/>
            <person name="Zhang H."/>
            <person name="Dai N."/>
            <person name="Sheng W."/>
            <person name="Hou X."/>
            <person name="Wei L."/>
        </authorList>
    </citation>
    <scope>NUCLEOTIDE SEQUENCE</scope>
    <source>
        <strain evidence="1">KEN1</strain>
        <tissue evidence="1">Leaf</tissue>
    </source>
</reference>